<feature type="transmembrane region" description="Helical" evidence="6">
    <location>
        <begin position="333"/>
        <end position="355"/>
    </location>
</feature>
<dbReference type="InterPro" id="IPR051788">
    <property type="entry name" value="MFS_Transporter"/>
</dbReference>
<name>A0ABW1F5D7_9ACTN</name>
<feature type="compositionally biased region" description="Low complexity" evidence="5">
    <location>
        <begin position="13"/>
        <end position="39"/>
    </location>
</feature>
<feature type="transmembrane region" description="Helical" evidence="6">
    <location>
        <begin position="115"/>
        <end position="133"/>
    </location>
</feature>
<feature type="transmembrane region" description="Helical" evidence="6">
    <location>
        <begin position="367"/>
        <end position="386"/>
    </location>
</feature>
<evidence type="ECO:0000313" key="7">
    <source>
        <dbReference type="EMBL" id="MFC5888988.1"/>
    </source>
</evidence>
<dbReference type="Proteomes" id="UP001596067">
    <property type="component" value="Unassembled WGS sequence"/>
</dbReference>
<evidence type="ECO:0000256" key="6">
    <source>
        <dbReference type="SAM" id="Phobius"/>
    </source>
</evidence>
<feature type="transmembrane region" description="Helical" evidence="6">
    <location>
        <begin position="85"/>
        <end position="103"/>
    </location>
</feature>
<dbReference type="Pfam" id="PF07690">
    <property type="entry name" value="MFS_1"/>
    <property type="match status" value="1"/>
</dbReference>
<accession>A0ABW1F5D7</accession>
<feature type="region of interest" description="Disordered" evidence="5">
    <location>
        <begin position="1"/>
        <end position="41"/>
    </location>
</feature>
<dbReference type="PANTHER" id="PTHR23514:SF13">
    <property type="entry name" value="INNER MEMBRANE PROTEIN YBJJ"/>
    <property type="match status" value="1"/>
</dbReference>
<evidence type="ECO:0000313" key="8">
    <source>
        <dbReference type="Proteomes" id="UP001596067"/>
    </source>
</evidence>
<keyword evidence="3 6" id="KW-1133">Transmembrane helix</keyword>
<dbReference type="Gene3D" id="1.20.1250.20">
    <property type="entry name" value="MFS general substrate transporter like domains"/>
    <property type="match status" value="2"/>
</dbReference>
<dbReference type="RefSeq" id="WP_380236590.1">
    <property type="nucleotide sequence ID" value="NZ_JBHSOD010000049.1"/>
</dbReference>
<dbReference type="SUPFAM" id="SSF103473">
    <property type="entry name" value="MFS general substrate transporter"/>
    <property type="match status" value="1"/>
</dbReference>
<dbReference type="PANTHER" id="PTHR23514">
    <property type="entry name" value="BYPASS OF STOP CODON PROTEIN 6"/>
    <property type="match status" value="1"/>
</dbReference>
<dbReference type="CDD" id="cd17393">
    <property type="entry name" value="MFS_MosC_like"/>
    <property type="match status" value="1"/>
</dbReference>
<comment type="subcellular location">
    <subcellularLocation>
        <location evidence="1">Membrane</location>
        <topology evidence="1">Multi-pass membrane protein</topology>
    </subcellularLocation>
</comment>
<keyword evidence="4 6" id="KW-0472">Membrane</keyword>
<reference evidence="8" key="1">
    <citation type="journal article" date="2019" name="Int. J. Syst. Evol. Microbiol.">
        <title>The Global Catalogue of Microorganisms (GCM) 10K type strain sequencing project: providing services to taxonomists for standard genome sequencing and annotation.</title>
        <authorList>
            <consortium name="The Broad Institute Genomics Platform"/>
            <consortium name="The Broad Institute Genome Sequencing Center for Infectious Disease"/>
            <person name="Wu L."/>
            <person name="Ma J."/>
        </authorList>
    </citation>
    <scope>NUCLEOTIDE SEQUENCE [LARGE SCALE GENOMIC DNA]</scope>
    <source>
        <strain evidence="8">CGMCC 4.1469</strain>
    </source>
</reference>
<feature type="region of interest" description="Disordered" evidence="5">
    <location>
        <begin position="418"/>
        <end position="444"/>
    </location>
</feature>
<comment type="caution">
    <text evidence="7">The sequence shown here is derived from an EMBL/GenBank/DDBJ whole genome shotgun (WGS) entry which is preliminary data.</text>
</comment>
<evidence type="ECO:0000256" key="5">
    <source>
        <dbReference type="SAM" id="MobiDB-lite"/>
    </source>
</evidence>
<feature type="transmembrane region" description="Helical" evidence="6">
    <location>
        <begin position="392"/>
        <end position="410"/>
    </location>
</feature>
<evidence type="ECO:0000256" key="2">
    <source>
        <dbReference type="ARBA" id="ARBA00022692"/>
    </source>
</evidence>
<keyword evidence="2 6" id="KW-0812">Transmembrane</keyword>
<protein>
    <submittedName>
        <fullName evidence="7">MFS transporter</fullName>
    </submittedName>
</protein>
<proteinExistence type="predicted"/>
<feature type="transmembrane region" description="Helical" evidence="6">
    <location>
        <begin position="278"/>
        <end position="299"/>
    </location>
</feature>
<evidence type="ECO:0000256" key="1">
    <source>
        <dbReference type="ARBA" id="ARBA00004141"/>
    </source>
</evidence>
<feature type="compositionally biased region" description="Low complexity" evidence="5">
    <location>
        <begin position="426"/>
        <end position="444"/>
    </location>
</feature>
<dbReference type="InterPro" id="IPR011701">
    <property type="entry name" value="MFS"/>
</dbReference>
<dbReference type="EMBL" id="JBHSOD010000049">
    <property type="protein sequence ID" value="MFC5888988.1"/>
    <property type="molecule type" value="Genomic_DNA"/>
</dbReference>
<feature type="transmembrane region" description="Helical" evidence="6">
    <location>
        <begin position="240"/>
        <end position="258"/>
    </location>
</feature>
<keyword evidence="8" id="KW-1185">Reference proteome</keyword>
<gene>
    <name evidence="7" type="ORF">ACFP0N_28865</name>
</gene>
<feature type="transmembrane region" description="Helical" evidence="6">
    <location>
        <begin position="178"/>
        <end position="195"/>
    </location>
</feature>
<dbReference type="InterPro" id="IPR036259">
    <property type="entry name" value="MFS_trans_sf"/>
</dbReference>
<sequence length="444" mass="43871">MTDAPTAGPPAGPLAAGPAGTAPNGAAPRGAAPAGTGPADEVLERPRRARTAIALVFAVHGAVGGTFVTRIPWIQDRMDLSPGQLGLALVMPAIGSFVAMPLAGRVVHRHGGRAAVRGLLSVWCLALILPALAPSLPTLCAALLVYGATAGMADVAMNAQGVEIERRLGRSIMSGLHGMWSAGGLLASAFGILAAHQDLDARLQLAVTALVLCALAQPVCRGLPDFRAPEEAEAPPRFALPPRSSLVIGLVGFCAVFAEGASMDWSGVYLKDVTGASATLAAASYTAFSLTMAVSRLAGDAVIRRLGAVRATRLSGAVAAAGGVLVVCADSPLLAIPGFALIGIGIAVVVPLAFAAAGRIGSNPSQAIAGVATVTYTSGLVAPAIVGGLAQATSLTVSFGVVTVLAFALLPSAGALRRAEPDGPDGPDAGAGAATGAAAGPSGR</sequence>
<evidence type="ECO:0000256" key="4">
    <source>
        <dbReference type="ARBA" id="ARBA00023136"/>
    </source>
</evidence>
<evidence type="ECO:0000256" key="3">
    <source>
        <dbReference type="ARBA" id="ARBA00022989"/>
    </source>
</evidence>
<feature type="transmembrane region" description="Helical" evidence="6">
    <location>
        <begin position="311"/>
        <end position="327"/>
    </location>
</feature>
<organism evidence="7 8">
    <name type="scientific">Kitasatospora aburaviensis</name>
    <dbReference type="NCBI Taxonomy" id="67265"/>
    <lineage>
        <taxon>Bacteria</taxon>
        <taxon>Bacillati</taxon>
        <taxon>Actinomycetota</taxon>
        <taxon>Actinomycetes</taxon>
        <taxon>Kitasatosporales</taxon>
        <taxon>Streptomycetaceae</taxon>
        <taxon>Kitasatospora</taxon>
    </lineage>
</organism>
<feature type="transmembrane region" description="Helical" evidence="6">
    <location>
        <begin position="52"/>
        <end position="73"/>
    </location>
</feature>